<evidence type="ECO:0000313" key="6">
    <source>
        <dbReference type="EMBL" id="KOF12425.1"/>
    </source>
</evidence>
<feature type="domain" description="Carbohydrate kinase FGGY N-terminal" evidence="4">
    <location>
        <begin position="9"/>
        <end position="233"/>
    </location>
</feature>
<evidence type="ECO:0000259" key="5">
    <source>
        <dbReference type="Pfam" id="PF02782"/>
    </source>
</evidence>
<evidence type="ECO:0000259" key="4">
    <source>
        <dbReference type="Pfam" id="PF00370"/>
    </source>
</evidence>
<sequence length="428" mass="44389">MSGNQHALVIGIDIGTSGARAVAMAPDGTIVASGAAKLAAFSDDHRDPVGWWKAVQAALGDVLAAVDRQRIRAISIDGTSGTMLPVAADGAPLAAPMMYNDPVSDRAILEAVATHAPKESATHGATSGLAKVLAFQSVPGVFRVIHQADWLAGHFTGLYDVSDENNALKTGYDPIARCWPEWIEKTGARTGLLPEVLPAGEPVATISPTAAEAFGLSRDVVIVAGTTDGCASFLATGADRPGDGVSALGTTLTVKLLSDRPLFAPEYGLYSHRIGDMWLAGGASNTGGVVLAAHFSAERIDELSARIDPAIDTGLDYYPLTKPGERFPIADPNFQPRLTPRPEDDAVFLKAIFEGIAGVESLAYQRLTALGGPKLGSIRTVGGGAKNAVWSAIRARKLGVPFLTVRSEEAAAGTARLALAGARQAGVL</sequence>
<dbReference type="InterPro" id="IPR043129">
    <property type="entry name" value="ATPase_NBD"/>
</dbReference>
<dbReference type="SUPFAM" id="SSF53067">
    <property type="entry name" value="Actin-like ATPase domain"/>
    <property type="match status" value="2"/>
</dbReference>
<reference evidence="7" key="1">
    <citation type="submission" date="2015-07" db="EMBL/GenBank/DDBJ databases">
        <title>Whole genome sequence of an Ensifer adhaerens strain isolated from a cave pool in the Wind Cave National Park.</title>
        <authorList>
            <person name="Eng W.W.H."/>
            <person name="Gan H.M."/>
            <person name="Barton H.A."/>
            <person name="Savka M.A."/>
        </authorList>
    </citation>
    <scope>NUCLEOTIDE SEQUENCE [LARGE SCALE GENOMIC DNA]</scope>
    <source>
        <strain evidence="7">SD006</strain>
    </source>
</reference>
<keyword evidence="3 6" id="KW-0418">Kinase</keyword>
<dbReference type="InterPro" id="IPR018484">
    <property type="entry name" value="FGGY_N"/>
</dbReference>
<evidence type="ECO:0000256" key="2">
    <source>
        <dbReference type="ARBA" id="ARBA00022679"/>
    </source>
</evidence>
<protein>
    <submittedName>
        <fullName evidence="6">Carbohydrate kinase</fullName>
    </submittedName>
</protein>
<gene>
    <name evidence="6" type="ORF">AC244_34450</name>
</gene>
<dbReference type="GO" id="GO:0005997">
    <property type="term" value="P:xylulose metabolic process"/>
    <property type="evidence" value="ECO:0007669"/>
    <property type="project" value="TreeGrafter"/>
</dbReference>
<feature type="domain" description="Carbohydrate kinase FGGY C-terminal" evidence="5">
    <location>
        <begin position="247"/>
        <end position="420"/>
    </location>
</feature>
<dbReference type="RefSeq" id="WP_053253299.1">
    <property type="nucleotide sequence ID" value="NZ_LGAP01000061.1"/>
</dbReference>
<dbReference type="EMBL" id="LGAP01000061">
    <property type="protein sequence ID" value="KOF12425.1"/>
    <property type="molecule type" value="Genomic_DNA"/>
</dbReference>
<comment type="caution">
    <text evidence="6">The sequence shown here is derived from an EMBL/GenBank/DDBJ whole genome shotgun (WGS) entry which is preliminary data.</text>
</comment>
<comment type="similarity">
    <text evidence="1">Belongs to the FGGY kinase family.</text>
</comment>
<proteinExistence type="inferred from homology"/>
<evidence type="ECO:0000313" key="7">
    <source>
        <dbReference type="Proteomes" id="UP000037425"/>
    </source>
</evidence>
<dbReference type="OrthoDB" id="9805576at2"/>
<organism evidence="6 7">
    <name type="scientific">Ensifer adhaerens</name>
    <name type="common">Sinorhizobium morelense</name>
    <dbReference type="NCBI Taxonomy" id="106592"/>
    <lineage>
        <taxon>Bacteria</taxon>
        <taxon>Pseudomonadati</taxon>
        <taxon>Pseudomonadota</taxon>
        <taxon>Alphaproteobacteria</taxon>
        <taxon>Hyphomicrobiales</taxon>
        <taxon>Rhizobiaceae</taxon>
        <taxon>Sinorhizobium/Ensifer group</taxon>
        <taxon>Ensifer</taxon>
    </lineage>
</organism>
<evidence type="ECO:0000256" key="1">
    <source>
        <dbReference type="ARBA" id="ARBA00009156"/>
    </source>
</evidence>
<accession>A0A0L8BCX8</accession>
<dbReference type="CDD" id="cd07783">
    <property type="entry name" value="ASKHA_NBD_FGGY_SePSK_AtXK1-like"/>
    <property type="match status" value="1"/>
</dbReference>
<dbReference type="PIRSF" id="PIRSF000538">
    <property type="entry name" value="GlpK"/>
    <property type="match status" value="1"/>
</dbReference>
<dbReference type="InterPro" id="IPR018485">
    <property type="entry name" value="FGGY_C"/>
</dbReference>
<dbReference type="Pfam" id="PF02782">
    <property type="entry name" value="FGGY_C"/>
    <property type="match status" value="1"/>
</dbReference>
<dbReference type="Pfam" id="PF00370">
    <property type="entry name" value="FGGY_N"/>
    <property type="match status" value="1"/>
</dbReference>
<dbReference type="PATRIC" id="fig|106592.7.peg.6866"/>
<name>A0A0L8BCX8_ENSAD</name>
<dbReference type="Gene3D" id="3.30.420.40">
    <property type="match status" value="2"/>
</dbReference>
<dbReference type="Proteomes" id="UP000037425">
    <property type="component" value="Unassembled WGS sequence"/>
</dbReference>
<dbReference type="GO" id="GO:0005829">
    <property type="term" value="C:cytosol"/>
    <property type="evidence" value="ECO:0007669"/>
    <property type="project" value="TreeGrafter"/>
</dbReference>
<dbReference type="AlphaFoldDB" id="A0A0L8BCX8"/>
<evidence type="ECO:0000256" key="3">
    <source>
        <dbReference type="ARBA" id="ARBA00022777"/>
    </source>
</evidence>
<dbReference type="GO" id="GO:0004856">
    <property type="term" value="F:D-xylulokinase activity"/>
    <property type="evidence" value="ECO:0007669"/>
    <property type="project" value="TreeGrafter"/>
</dbReference>
<keyword evidence="2" id="KW-0808">Transferase</keyword>
<dbReference type="GO" id="GO:0019150">
    <property type="term" value="F:D-ribulokinase activity"/>
    <property type="evidence" value="ECO:0007669"/>
    <property type="project" value="TreeGrafter"/>
</dbReference>
<dbReference type="PANTHER" id="PTHR10196">
    <property type="entry name" value="SUGAR KINASE"/>
    <property type="match status" value="1"/>
</dbReference>
<dbReference type="InterPro" id="IPR000577">
    <property type="entry name" value="Carb_kinase_FGGY"/>
</dbReference>
<dbReference type="PANTHER" id="PTHR10196:SF80">
    <property type="entry name" value="D-RIBULOSE KINASE"/>
    <property type="match status" value="1"/>
</dbReference>